<dbReference type="Pfam" id="PF08281">
    <property type="entry name" value="Sigma70_r4_2"/>
    <property type="match status" value="1"/>
</dbReference>
<evidence type="ECO:0000259" key="5">
    <source>
        <dbReference type="Pfam" id="PF04542"/>
    </source>
</evidence>
<dbReference type="Gene3D" id="1.10.1740.10">
    <property type="match status" value="1"/>
</dbReference>
<dbReference type="OrthoDB" id="306910at2"/>
<comment type="similarity">
    <text evidence="1">Belongs to the sigma-70 factor family. ECF subfamily.</text>
</comment>
<dbReference type="Gene3D" id="1.10.10.10">
    <property type="entry name" value="Winged helix-like DNA-binding domain superfamily/Winged helix DNA-binding domain"/>
    <property type="match status" value="1"/>
</dbReference>
<feature type="domain" description="RNA polymerase sigma factor 70 region 4 type 2" evidence="6">
    <location>
        <begin position="115"/>
        <end position="165"/>
    </location>
</feature>
<gene>
    <name evidence="7" type="ORF">SAMN04488137_4358</name>
</gene>
<keyword evidence="3" id="KW-0731">Sigma factor</keyword>
<dbReference type="SUPFAM" id="SSF88659">
    <property type="entry name" value="Sigma3 and sigma4 domains of RNA polymerase sigma factors"/>
    <property type="match status" value="1"/>
</dbReference>
<evidence type="ECO:0000256" key="4">
    <source>
        <dbReference type="ARBA" id="ARBA00023163"/>
    </source>
</evidence>
<evidence type="ECO:0000256" key="3">
    <source>
        <dbReference type="ARBA" id="ARBA00023082"/>
    </source>
</evidence>
<keyword evidence="4" id="KW-0804">Transcription</keyword>
<dbReference type="GO" id="GO:0003677">
    <property type="term" value="F:DNA binding"/>
    <property type="evidence" value="ECO:0007669"/>
    <property type="project" value="InterPro"/>
</dbReference>
<dbReference type="NCBIfam" id="TIGR02937">
    <property type="entry name" value="sigma70-ECF"/>
    <property type="match status" value="1"/>
</dbReference>
<dbReference type="Proteomes" id="UP000199544">
    <property type="component" value="Unassembled WGS sequence"/>
</dbReference>
<sequence>MEEKDLIKQAKKGDHHALSLLLQQNYSILFHYLLKITTNRSVTEDLVQETMLKCIQKIGMYEEKAKFSSWLISIASHLYMDQIRKQRTEKKYNEKFKQARGLKWKAMTSNEEWSELLDALCVLNEETRIPLILKHYYGYTYDEIGRMLKIPAGTAKSRVHNGLKFIREELDDHERKRGEA</sequence>
<proteinExistence type="inferred from homology"/>
<dbReference type="InterPro" id="IPR013325">
    <property type="entry name" value="RNA_pol_sigma_r2"/>
</dbReference>
<dbReference type="InterPro" id="IPR013324">
    <property type="entry name" value="RNA_pol_sigma_r3/r4-like"/>
</dbReference>
<dbReference type="GO" id="GO:0006352">
    <property type="term" value="P:DNA-templated transcription initiation"/>
    <property type="evidence" value="ECO:0007669"/>
    <property type="project" value="InterPro"/>
</dbReference>
<dbReference type="InterPro" id="IPR014284">
    <property type="entry name" value="RNA_pol_sigma-70_dom"/>
</dbReference>
<organism evidence="7 8">
    <name type="scientific">Fictibacillus solisalsi</name>
    <dbReference type="NCBI Taxonomy" id="459525"/>
    <lineage>
        <taxon>Bacteria</taxon>
        <taxon>Bacillati</taxon>
        <taxon>Bacillota</taxon>
        <taxon>Bacilli</taxon>
        <taxon>Bacillales</taxon>
        <taxon>Fictibacillaceae</taxon>
        <taxon>Fictibacillus</taxon>
    </lineage>
</organism>
<keyword evidence="2" id="KW-0805">Transcription regulation</keyword>
<accession>A0A1H0B1J8</accession>
<reference evidence="8" key="1">
    <citation type="submission" date="2016-10" db="EMBL/GenBank/DDBJ databases">
        <authorList>
            <person name="Varghese N."/>
            <person name="Submissions S."/>
        </authorList>
    </citation>
    <scope>NUCLEOTIDE SEQUENCE [LARGE SCALE GENOMIC DNA]</scope>
    <source>
        <strain evidence="8">CGMCC 1.6854</strain>
    </source>
</reference>
<feature type="domain" description="RNA polymerase sigma-70 region 2" evidence="5">
    <location>
        <begin position="21"/>
        <end position="87"/>
    </location>
</feature>
<dbReference type="InterPro" id="IPR039425">
    <property type="entry name" value="RNA_pol_sigma-70-like"/>
</dbReference>
<dbReference type="GO" id="GO:0016987">
    <property type="term" value="F:sigma factor activity"/>
    <property type="evidence" value="ECO:0007669"/>
    <property type="project" value="UniProtKB-KW"/>
</dbReference>
<dbReference type="Pfam" id="PF04542">
    <property type="entry name" value="Sigma70_r2"/>
    <property type="match status" value="1"/>
</dbReference>
<name>A0A1H0B1J8_9BACL</name>
<dbReference type="PANTHER" id="PTHR43133">
    <property type="entry name" value="RNA POLYMERASE ECF-TYPE SIGMA FACTO"/>
    <property type="match status" value="1"/>
</dbReference>
<evidence type="ECO:0000256" key="1">
    <source>
        <dbReference type="ARBA" id="ARBA00010641"/>
    </source>
</evidence>
<dbReference type="EMBL" id="FNHW01000003">
    <property type="protein sequence ID" value="SDN39534.1"/>
    <property type="molecule type" value="Genomic_DNA"/>
</dbReference>
<evidence type="ECO:0000256" key="2">
    <source>
        <dbReference type="ARBA" id="ARBA00023015"/>
    </source>
</evidence>
<dbReference type="NCBIfam" id="NF007216">
    <property type="entry name" value="PRK09638.1"/>
    <property type="match status" value="1"/>
</dbReference>
<evidence type="ECO:0000259" key="6">
    <source>
        <dbReference type="Pfam" id="PF08281"/>
    </source>
</evidence>
<dbReference type="AlphaFoldDB" id="A0A1H0B1J8"/>
<protein>
    <submittedName>
        <fullName evidence="7">RNA polymerase, sigma subunit, SigY</fullName>
    </submittedName>
</protein>
<dbReference type="SUPFAM" id="SSF88946">
    <property type="entry name" value="Sigma2 domain of RNA polymerase sigma factors"/>
    <property type="match status" value="1"/>
</dbReference>
<dbReference type="STRING" id="459525.SAMN04488137_4358"/>
<dbReference type="CDD" id="cd06171">
    <property type="entry name" value="Sigma70_r4"/>
    <property type="match status" value="1"/>
</dbReference>
<keyword evidence="8" id="KW-1185">Reference proteome</keyword>
<dbReference type="InterPro" id="IPR007627">
    <property type="entry name" value="RNA_pol_sigma70_r2"/>
</dbReference>
<dbReference type="PANTHER" id="PTHR43133:SF60">
    <property type="entry name" value="RNA POLYMERASE SIGMA FACTOR SIGV"/>
    <property type="match status" value="1"/>
</dbReference>
<dbReference type="InterPro" id="IPR013249">
    <property type="entry name" value="RNA_pol_sigma70_r4_t2"/>
</dbReference>
<dbReference type="InterPro" id="IPR036388">
    <property type="entry name" value="WH-like_DNA-bd_sf"/>
</dbReference>
<evidence type="ECO:0000313" key="8">
    <source>
        <dbReference type="Proteomes" id="UP000199544"/>
    </source>
</evidence>
<evidence type="ECO:0000313" key="7">
    <source>
        <dbReference type="EMBL" id="SDN39534.1"/>
    </source>
</evidence>